<reference evidence="1" key="1">
    <citation type="submission" date="2019-03" db="EMBL/GenBank/DDBJ databases">
        <authorList>
            <person name="Mank J."/>
            <person name="Almeida P."/>
        </authorList>
    </citation>
    <scope>NUCLEOTIDE SEQUENCE</scope>
    <source>
        <strain evidence="1">78183</strain>
    </source>
</reference>
<proteinExistence type="predicted"/>
<organism evidence="1">
    <name type="scientific">Salix viminalis</name>
    <name type="common">Common osier</name>
    <name type="synonym">Basket willow</name>
    <dbReference type="NCBI Taxonomy" id="40686"/>
    <lineage>
        <taxon>Eukaryota</taxon>
        <taxon>Viridiplantae</taxon>
        <taxon>Streptophyta</taxon>
        <taxon>Embryophyta</taxon>
        <taxon>Tracheophyta</taxon>
        <taxon>Spermatophyta</taxon>
        <taxon>Magnoliopsida</taxon>
        <taxon>eudicotyledons</taxon>
        <taxon>Gunneridae</taxon>
        <taxon>Pentapetalae</taxon>
        <taxon>rosids</taxon>
        <taxon>fabids</taxon>
        <taxon>Malpighiales</taxon>
        <taxon>Salicaceae</taxon>
        <taxon>Saliceae</taxon>
        <taxon>Salix</taxon>
    </lineage>
</organism>
<gene>
    <name evidence="1" type="ORF">SVIM_LOCUS52660</name>
</gene>
<accession>A0A6N2K970</accession>
<name>A0A6N2K970_SALVM</name>
<sequence>MKRKIEVGENKRNKLTEAEQQKLLWQSPHHSLYPEMSISIAKITLSSHYSSYTSTIFVSVCTGFFSSNVSEVFGSAAGGAGAGGASFTADGSSLGSSGSVGNIAKRLKDMRQNSAKINHNLTQFIELNLK</sequence>
<evidence type="ECO:0000313" key="1">
    <source>
        <dbReference type="EMBL" id="VFU24950.1"/>
    </source>
</evidence>
<dbReference type="EMBL" id="CAADRP010000213">
    <property type="protein sequence ID" value="VFU24950.1"/>
    <property type="molecule type" value="Genomic_DNA"/>
</dbReference>
<protein>
    <submittedName>
        <fullName evidence="1">Uncharacterized protein</fullName>
    </submittedName>
</protein>
<dbReference type="AlphaFoldDB" id="A0A6N2K970"/>